<name>A0A1X7JPS8_9CORY</name>
<keyword evidence="1" id="KW-0560">Oxidoreductase</keyword>
<protein>
    <submittedName>
        <fullName evidence="4">D-amino acid dehydrogenase small subunit</fullName>
    </submittedName>
</protein>
<dbReference type="Gene3D" id="3.30.9.10">
    <property type="entry name" value="D-Amino Acid Oxidase, subunit A, domain 2"/>
    <property type="match status" value="1"/>
</dbReference>
<dbReference type="InterPro" id="IPR036188">
    <property type="entry name" value="FAD/NAD-bd_sf"/>
</dbReference>
<accession>A0A1X7JPS8</accession>
<dbReference type="Proteomes" id="UP000193309">
    <property type="component" value="Unassembled WGS sequence"/>
</dbReference>
<organism evidence="4 5">
    <name type="scientific">Corynebacterium pollutisoli</name>
    <dbReference type="NCBI Taxonomy" id="1610489"/>
    <lineage>
        <taxon>Bacteria</taxon>
        <taxon>Bacillati</taxon>
        <taxon>Actinomycetota</taxon>
        <taxon>Actinomycetes</taxon>
        <taxon>Mycobacteriales</taxon>
        <taxon>Corynebacteriaceae</taxon>
        <taxon>Corynebacterium</taxon>
    </lineage>
</organism>
<proteinExistence type="predicted"/>
<dbReference type="AlphaFoldDB" id="A0A1X7JPS8"/>
<dbReference type="PANTHER" id="PTHR13847">
    <property type="entry name" value="SARCOSINE DEHYDROGENASE-RELATED"/>
    <property type="match status" value="1"/>
</dbReference>
<sequence>MTKITIGRMSRVIVIGAGMVGLATAWHLQERGYDVTVMDKEGVAAGASWGNAGWLAPAKTIPLSNPSLWRYGPTALLDADAALSMPIRFDPRLWGFLARFMGQATTRAWDATMAALTPIDLEALAAFDELELGGVDAWTRKGPFVIGFEEESQAAGFLREIEGAVRHGQEAPLTPLDDVQSLAPMLSDAITCAYRLDGQRFIEPGPYVEALGRAVEERGGVIRTGAEVVSVNGDSVVLDTGERVETDTVVIATGAWLPALARDHGVRTPVQAGRGYSFSVETEQPAEHSVYLPHHRMACTPYQGRFRIAGTMEFRRPDEPLYPRRIEAIVNQARKVMTGVDLDNRQDEWVGSRPVTPDGRPLVGRTATENVYVAGGHGMWGVVLGPATGKFLAQLIDTGETHPAIRPFDPLR</sequence>
<dbReference type="GO" id="GO:0005737">
    <property type="term" value="C:cytoplasm"/>
    <property type="evidence" value="ECO:0007669"/>
    <property type="project" value="TreeGrafter"/>
</dbReference>
<dbReference type="Gene3D" id="3.50.50.60">
    <property type="entry name" value="FAD/NAD(P)-binding domain"/>
    <property type="match status" value="2"/>
</dbReference>
<keyword evidence="2" id="KW-1133">Transmembrane helix</keyword>
<dbReference type="InterPro" id="IPR006076">
    <property type="entry name" value="FAD-dep_OxRdtase"/>
</dbReference>
<evidence type="ECO:0000259" key="3">
    <source>
        <dbReference type="Pfam" id="PF01266"/>
    </source>
</evidence>
<dbReference type="SUPFAM" id="SSF54373">
    <property type="entry name" value="FAD-linked reductases, C-terminal domain"/>
    <property type="match status" value="1"/>
</dbReference>
<dbReference type="EMBL" id="FXAR01000006">
    <property type="protein sequence ID" value="SMG29966.1"/>
    <property type="molecule type" value="Genomic_DNA"/>
</dbReference>
<gene>
    <name evidence="4" type="ORF">SAMN06295981_1808</name>
</gene>
<dbReference type="SUPFAM" id="SSF51905">
    <property type="entry name" value="FAD/NAD(P)-binding domain"/>
    <property type="match status" value="1"/>
</dbReference>
<evidence type="ECO:0000256" key="1">
    <source>
        <dbReference type="ARBA" id="ARBA00023002"/>
    </source>
</evidence>
<feature type="domain" description="FAD dependent oxidoreductase" evidence="3">
    <location>
        <begin position="11"/>
        <end position="395"/>
    </location>
</feature>
<dbReference type="PANTHER" id="PTHR13847:SF289">
    <property type="entry name" value="GLYCINE OXIDASE"/>
    <property type="match status" value="1"/>
</dbReference>
<evidence type="ECO:0000256" key="2">
    <source>
        <dbReference type="SAM" id="Phobius"/>
    </source>
</evidence>
<keyword evidence="2" id="KW-0812">Transmembrane</keyword>
<evidence type="ECO:0000313" key="4">
    <source>
        <dbReference type="EMBL" id="SMG29966.1"/>
    </source>
</evidence>
<reference evidence="5" key="1">
    <citation type="submission" date="2017-04" db="EMBL/GenBank/DDBJ databases">
        <authorList>
            <person name="Varghese N."/>
            <person name="Submissions S."/>
        </authorList>
    </citation>
    <scope>NUCLEOTIDE SEQUENCE [LARGE SCALE GENOMIC DNA]</scope>
    <source>
        <strain evidence="5">VDS</strain>
    </source>
</reference>
<dbReference type="Pfam" id="PF01266">
    <property type="entry name" value="DAO"/>
    <property type="match status" value="1"/>
</dbReference>
<keyword evidence="5" id="KW-1185">Reference proteome</keyword>
<keyword evidence="2" id="KW-0472">Membrane</keyword>
<dbReference type="STRING" id="1610489.SAMN06295981_1808"/>
<evidence type="ECO:0000313" key="5">
    <source>
        <dbReference type="Proteomes" id="UP000193309"/>
    </source>
</evidence>
<feature type="transmembrane region" description="Helical" evidence="2">
    <location>
        <begin position="12"/>
        <end position="28"/>
    </location>
</feature>
<dbReference type="GO" id="GO:0016491">
    <property type="term" value="F:oxidoreductase activity"/>
    <property type="evidence" value="ECO:0007669"/>
    <property type="project" value="UniProtKB-KW"/>
</dbReference>